<evidence type="ECO:0000313" key="3">
    <source>
        <dbReference type="EMBL" id="SDC07648.1"/>
    </source>
</evidence>
<keyword evidence="2" id="KW-0732">Signal</keyword>
<sequence length="166" mass="18502">MKHVVKKSMMVAGVLACLFASTAFAQTVTTTPEQDKATQTAALQENKDYDAARGYKNEAAKELKKEAAEKKVEQVKAEKNAAWERDKETQKEAVKENKDYDASHGYKNESVKQMKEEAAEKKAEAAAKKEEQIKAEKNAAWERDKATQAAALKENNDYDVAHGYAK</sequence>
<gene>
    <name evidence="3" type="ORF">SAMN04487864_102147</name>
</gene>
<dbReference type="EMBL" id="FMYW01000002">
    <property type="protein sequence ID" value="SDC07648.1"/>
    <property type="molecule type" value="Genomic_DNA"/>
</dbReference>
<dbReference type="OrthoDB" id="9845886at2"/>
<evidence type="ECO:0000313" key="4">
    <source>
        <dbReference type="Proteomes" id="UP000198943"/>
    </source>
</evidence>
<feature type="compositionally biased region" description="Basic and acidic residues" evidence="1">
    <location>
        <begin position="77"/>
        <end position="146"/>
    </location>
</feature>
<keyword evidence="4" id="KW-1185">Reference proteome</keyword>
<evidence type="ECO:0008006" key="5">
    <source>
        <dbReference type="Google" id="ProtNLM"/>
    </source>
</evidence>
<feature type="signal peptide" evidence="2">
    <location>
        <begin position="1"/>
        <end position="25"/>
    </location>
</feature>
<proteinExistence type="predicted"/>
<evidence type="ECO:0000256" key="2">
    <source>
        <dbReference type="SAM" id="SignalP"/>
    </source>
</evidence>
<feature type="region of interest" description="Disordered" evidence="1">
    <location>
        <begin position="77"/>
        <end position="166"/>
    </location>
</feature>
<dbReference type="Proteomes" id="UP000198943">
    <property type="component" value="Unassembled WGS sequence"/>
</dbReference>
<evidence type="ECO:0000256" key="1">
    <source>
        <dbReference type="SAM" id="MobiDB-lite"/>
    </source>
</evidence>
<dbReference type="AlphaFoldDB" id="A0A1G6IMC1"/>
<organism evidence="3 4">
    <name type="scientific">Succiniclasticum ruminis</name>
    <dbReference type="NCBI Taxonomy" id="40841"/>
    <lineage>
        <taxon>Bacteria</taxon>
        <taxon>Bacillati</taxon>
        <taxon>Bacillota</taxon>
        <taxon>Negativicutes</taxon>
        <taxon>Acidaminococcales</taxon>
        <taxon>Acidaminococcaceae</taxon>
        <taxon>Succiniclasticum</taxon>
    </lineage>
</organism>
<dbReference type="RefSeq" id="WP_093729319.1">
    <property type="nucleotide sequence ID" value="NZ_FMYW01000002.1"/>
</dbReference>
<name>A0A1G6IMC1_9FIRM</name>
<reference evidence="4" key="1">
    <citation type="submission" date="2016-10" db="EMBL/GenBank/DDBJ databases">
        <authorList>
            <person name="Varghese N."/>
            <person name="Submissions S."/>
        </authorList>
    </citation>
    <scope>NUCLEOTIDE SEQUENCE [LARGE SCALE GENOMIC DNA]</scope>
    <source>
        <strain evidence="4">DSM 11005</strain>
    </source>
</reference>
<feature type="chain" id="PRO_5011477666" description="Colicin import membrane protein" evidence="2">
    <location>
        <begin position="26"/>
        <end position="166"/>
    </location>
</feature>
<accession>A0A1G6IMC1</accession>
<protein>
    <recommendedName>
        <fullName evidence="5">Colicin import membrane protein</fullName>
    </recommendedName>
</protein>